<sequence>MAGGGLLHLWNEFAVEIMVLMSFALQLFLLACGGTRRRSSSAVLRIALWLAYLSADSTALKGGHLLVAFWAPFLLLHLGGPDNITAYALEDNRLWLRHLQTLIVQTLGAAYVVYKYIFVGGGIHDGKLLMAATICMFAAGLVKYGERVWALKSGNVSSISSSFDNKSDDQVWQPSRRLTKGDEKIDEEEILHRAHSHFEICKGAFTDVTMKNNDPTSMRNTTILSESMITVLHNVVEMELSLMYDILYTKAAVIYTWYGFCIHLIPLLGTTSAFKLFQLSIGSTGDGYSRVDVVITYVLLAGALVLEAMSLCKAILSSWTRVDGSGFSMPSLPFAGLSGGAQGLVGQAVLLEHFLGDQVLLRGRPQVVGVEDPAIMLTIRKGVNSSRGSAALQRNGCEVYNWSVDMDLDKSILMWHIVTDLAIRRPMGDGNINRRLVKATKVLSDYMMFLLVFKPDMLPGHTRRKVYLHACKILDHFWTNWSEGLSRRDEVVSRSRADMLADCLLENPNEHHPPHIVVQVGSGEILDYAEDVVYNAEWMYESLRTTHHVTWMEMIFQVWVEMMIYVAEQCSRDSHARQLGHGGEFVMIVWLVLHHLKYYSLPGENFSSSDTSLDSIMF</sequence>
<evidence type="ECO:0000313" key="3">
    <source>
        <dbReference type="EMBL" id="RLM70269.1"/>
    </source>
</evidence>
<evidence type="ECO:0000313" key="4">
    <source>
        <dbReference type="Proteomes" id="UP000275267"/>
    </source>
</evidence>
<feature type="transmembrane region" description="Helical" evidence="1">
    <location>
        <begin position="13"/>
        <end position="30"/>
    </location>
</feature>
<evidence type="ECO:0000259" key="2">
    <source>
        <dbReference type="Pfam" id="PF13968"/>
    </source>
</evidence>
<dbReference type="EMBL" id="PQIB02000014">
    <property type="protein sequence ID" value="RLM70269.1"/>
    <property type="molecule type" value="Genomic_DNA"/>
</dbReference>
<evidence type="ECO:0000256" key="1">
    <source>
        <dbReference type="SAM" id="Phobius"/>
    </source>
</evidence>
<keyword evidence="1" id="KW-0472">Membrane</keyword>
<keyword evidence="1" id="KW-1133">Transmembrane helix</keyword>
<dbReference type="OrthoDB" id="1689146at2759"/>
<reference evidence="4" key="1">
    <citation type="journal article" date="2019" name="Nat. Commun.">
        <title>The genome of broomcorn millet.</title>
        <authorList>
            <person name="Zou C."/>
            <person name="Miki D."/>
            <person name="Li D."/>
            <person name="Tang Q."/>
            <person name="Xiao L."/>
            <person name="Rajput S."/>
            <person name="Deng P."/>
            <person name="Jia W."/>
            <person name="Huang R."/>
            <person name="Zhang M."/>
            <person name="Sun Y."/>
            <person name="Hu J."/>
            <person name="Fu X."/>
            <person name="Schnable P.S."/>
            <person name="Li F."/>
            <person name="Zhang H."/>
            <person name="Feng B."/>
            <person name="Zhu X."/>
            <person name="Liu R."/>
            <person name="Schnable J.C."/>
            <person name="Zhu J.-K."/>
            <person name="Zhang H."/>
        </authorList>
    </citation>
    <scope>NUCLEOTIDE SEQUENCE [LARGE SCALE GENOMIC DNA]</scope>
</reference>
<dbReference type="InterPro" id="IPR007658">
    <property type="entry name" value="DUF594"/>
</dbReference>
<comment type="caution">
    <text evidence="3">The sequence shown here is derived from an EMBL/GenBank/DDBJ whole genome shotgun (WGS) entry which is preliminary data.</text>
</comment>
<accession>A0A3L6Q5T0</accession>
<feature type="transmembrane region" description="Helical" evidence="1">
    <location>
        <begin position="42"/>
        <end position="60"/>
    </location>
</feature>
<name>A0A3L6Q5T0_PANMI</name>
<protein>
    <recommendedName>
        <fullName evidence="2">DUF4220 domain-containing protein</fullName>
    </recommendedName>
</protein>
<dbReference type="Pfam" id="PF04578">
    <property type="entry name" value="DUF594"/>
    <property type="match status" value="1"/>
</dbReference>
<feature type="transmembrane region" description="Helical" evidence="1">
    <location>
        <begin position="252"/>
        <end position="274"/>
    </location>
</feature>
<dbReference type="AlphaFoldDB" id="A0A3L6Q5T0"/>
<dbReference type="InterPro" id="IPR025315">
    <property type="entry name" value="DUF4220"/>
</dbReference>
<dbReference type="STRING" id="4540.A0A3L6Q5T0"/>
<dbReference type="Pfam" id="PF13968">
    <property type="entry name" value="DUF4220"/>
    <property type="match status" value="1"/>
</dbReference>
<keyword evidence="4" id="KW-1185">Reference proteome</keyword>
<feature type="transmembrane region" description="Helical" evidence="1">
    <location>
        <begin position="294"/>
        <end position="316"/>
    </location>
</feature>
<proteinExistence type="predicted"/>
<feature type="transmembrane region" description="Helical" evidence="1">
    <location>
        <begin position="101"/>
        <end position="122"/>
    </location>
</feature>
<dbReference type="PANTHER" id="PTHR31325">
    <property type="entry name" value="OS01G0798800 PROTEIN-RELATED"/>
    <property type="match status" value="1"/>
</dbReference>
<keyword evidence="1" id="KW-0812">Transmembrane</keyword>
<dbReference type="Proteomes" id="UP000275267">
    <property type="component" value="Unassembled WGS sequence"/>
</dbReference>
<gene>
    <name evidence="3" type="ORF">C2845_PM17G03070</name>
</gene>
<organism evidence="3 4">
    <name type="scientific">Panicum miliaceum</name>
    <name type="common">Proso millet</name>
    <name type="synonym">Broomcorn millet</name>
    <dbReference type="NCBI Taxonomy" id="4540"/>
    <lineage>
        <taxon>Eukaryota</taxon>
        <taxon>Viridiplantae</taxon>
        <taxon>Streptophyta</taxon>
        <taxon>Embryophyta</taxon>
        <taxon>Tracheophyta</taxon>
        <taxon>Spermatophyta</taxon>
        <taxon>Magnoliopsida</taxon>
        <taxon>Liliopsida</taxon>
        <taxon>Poales</taxon>
        <taxon>Poaceae</taxon>
        <taxon>PACMAD clade</taxon>
        <taxon>Panicoideae</taxon>
        <taxon>Panicodae</taxon>
        <taxon>Paniceae</taxon>
        <taxon>Panicinae</taxon>
        <taxon>Panicum</taxon>
        <taxon>Panicum sect. Panicum</taxon>
    </lineage>
</organism>
<feature type="domain" description="DUF4220" evidence="2">
    <location>
        <begin position="64"/>
        <end position="322"/>
    </location>
</feature>